<dbReference type="AlphaFoldDB" id="A0AA95MM47"/>
<dbReference type="RefSeq" id="WP_066093527.1">
    <property type="nucleotide sequence ID" value="NZ_CP126114.1"/>
</dbReference>
<proteinExistence type="predicted"/>
<dbReference type="InterPro" id="IPR010461">
    <property type="entry name" value="ComK"/>
</dbReference>
<dbReference type="Pfam" id="PF06338">
    <property type="entry name" value="ComK"/>
    <property type="match status" value="1"/>
</dbReference>
<dbReference type="EMBL" id="CP126114">
    <property type="protein sequence ID" value="WHY86045.1"/>
    <property type="molecule type" value="Genomic_DNA"/>
</dbReference>
<dbReference type="Proteomes" id="UP001178288">
    <property type="component" value="Chromosome"/>
</dbReference>
<reference evidence="1" key="1">
    <citation type="submission" date="2023-05" db="EMBL/GenBank/DDBJ databases">
        <title>Comparative genomics of Bacillaceae isolates and their secondary metabolite potential.</title>
        <authorList>
            <person name="Song L."/>
            <person name="Nielsen L.J."/>
            <person name="Mohite O."/>
            <person name="Xu X."/>
            <person name="Weber T."/>
            <person name="Kovacs A.T."/>
        </authorList>
    </citation>
    <scope>NUCLEOTIDE SEQUENCE</scope>
    <source>
        <strain evidence="1">XLM17</strain>
    </source>
</reference>
<evidence type="ECO:0000313" key="2">
    <source>
        <dbReference type="Proteomes" id="UP001178288"/>
    </source>
</evidence>
<gene>
    <name evidence="1" type="ORF">QNH39_26305</name>
</gene>
<keyword evidence="2" id="KW-1185">Reference proteome</keyword>
<evidence type="ECO:0000313" key="1">
    <source>
        <dbReference type="EMBL" id="WHY86045.1"/>
    </source>
</evidence>
<dbReference type="GO" id="GO:0030420">
    <property type="term" value="P:establishment of competence for transformation"/>
    <property type="evidence" value="ECO:0007669"/>
    <property type="project" value="InterPro"/>
</dbReference>
<organism evidence="1 2">
    <name type="scientific">Neobacillus novalis</name>
    <dbReference type="NCBI Taxonomy" id="220687"/>
    <lineage>
        <taxon>Bacteria</taxon>
        <taxon>Bacillati</taxon>
        <taxon>Bacillota</taxon>
        <taxon>Bacilli</taxon>
        <taxon>Bacillales</taxon>
        <taxon>Bacillaceae</taxon>
        <taxon>Neobacillus</taxon>
    </lineage>
</organism>
<accession>A0AA95MM47</accession>
<dbReference type="KEGG" id="nnv:QNH39_26305"/>
<protein>
    <submittedName>
        <fullName evidence="1">Competence protein ComK</fullName>
    </submittedName>
</protein>
<name>A0AA95MM47_9BACI</name>
<sequence>MSMNQFYLVDVNVILMTGEYNKHGKLCARVMIGKETILVDSTPVQLLDETLKYIGYDLNGAIVGSKEIIGEKYMCPVMVNPYKGICLFPNKSPQKEDCIWFNPDHIVNTTSRGYKTEVELSNGVSIIVDSKLSFFNTKLQTAFQLKRTATQRGNHPNTIDFFIIPEKRKPLTKSKNGKYNFGSIA</sequence>